<feature type="domain" description="NAD-dependent epimerase/dehydratase" evidence="2">
    <location>
        <begin position="3"/>
        <end position="205"/>
    </location>
</feature>
<protein>
    <recommendedName>
        <fullName evidence="2">NAD-dependent epimerase/dehydratase domain-containing protein</fullName>
    </recommendedName>
</protein>
<comment type="similarity">
    <text evidence="1">Belongs to the NAD(P)-dependent epimerase/dehydratase family.</text>
</comment>
<accession>A0A1F7WIF1</accession>
<dbReference type="SUPFAM" id="SSF51735">
    <property type="entry name" value="NAD(P)-binding Rossmann-fold domains"/>
    <property type="match status" value="1"/>
</dbReference>
<name>A0A1F7WIF1_9BACT</name>
<dbReference type="InterPro" id="IPR036291">
    <property type="entry name" value="NAD(P)-bd_dom_sf"/>
</dbReference>
<comment type="caution">
    <text evidence="3">The sequence shown here is derived from an EMBL/GenBank/DDBJ whole genome shotgun (WGS) entry which is preliminary data.</text>
</comment>
<dbReference type="InterPro" id="IPR001509">
    <property type="entry name" value="Epimerase_deHydtase"/>
</dbReference>
<dbReference type="Pfam" id="PF01370">
    <property type="entry name" value="Epimerase"/>
    <property type="match status" value="1"/>
</dbReference>
<dbReference type="STRING" id="1802471.A2115_01560"/>
<organism evidence="3 4">
    <name type="scientific">Candidatus Woesebacteria bacterium GWA1_41_8</name>
    <dbReference type="NCBI Taxonomy" id="1802471"/>
    <lineage>
        <taxon>Bacteria</taxon>
        <taxon>Candidatus Woeseibacteriota</taxon>
    </lineage>
</organism>
<dbReference type="EMBL" id="MGFJ01000028">
    <property type="protein sequence ID" value="OGM02179.1"/>
    <property type="molecule type" value="Genomic_DNA"/>
</dbReference>
<evidence type="ECO:0000256" key="1">
    <source>
        <dbReference type="ARBA" id="ARBA00007637"/>
    </source>
</evidence>
<sequence length="295" mass="32789">MKILVLGGSGFIGSHLVKNLLAKGHKVNTFDRTPNKSFANGVVQIQGDIMDRQRLGEVIKSHDRAINLVGRLGSTETIDSPFESLQVNTVGALNFFEVMKKLKKPGAAITMGAYSWPNTYSITKYAAERFGIMYNLYHETKIAIVRAMNVYGEGQHHKPIRKVVPNFVLPALKNEDLLIYGDGEQLIDVIYVKDAVEILARSLTDDHALYDTVIEAGTGKPITVNYLANLIIGLTKGKSKKKYVPMRKGEPLRSVTKANPQTLKPLGLSSKDFMPLKEGLNKTIAWYKKNLKDFV</sequence>
<gene>
    <name evidence="3" type="ORF">A2115_01560</name>
</gene>
<evidence type="ECO:0000313" key="4">
    <source>
        <dbReference type="Proteomes" id="UP000176198"/>
    </source>
</evidence>
<reference evidence="3 4" key="1">
    <citation type="journal article" date="2016" name="Nat. Commun.">
        <title>Thousands of microbial genomes shed light on interconnected biogeochemical processes in an aquifer system.</title>
        <authorList>
            <person name="Anantharaman K."/>
            <person name="Brown C.T."/>
            <person name="Hug L.A."/>
            <person name="Sharon I."/>
            <person name="Castelle C.J."/>
            <person name="Probst A.J."/>
            <person name="Thomas B.C."/>
            <person name="Singh A."/>
            <person name="Wilkins M.J."/>
            <person name="Karaoz U."/>
            <person name="Brodie E.L."/>
            <person name="Williams K.H."/>
            <person name="Hubbard S.S."/>
            <person name="Banfield J.F."/>
        </authorList>
    </citation>
    <scope>NUCLEOTIDE SEQUENCE [LARGE SCALE GENOMIC DNA]</scope>
</reference>
<dbReference type="AlphaFoldDB" id="A0A1F7WIF1"/>
<evidence type="ECO:0000259" key="2">
    <source>
        <dbReference type="Pfam" id="PF01370"/>
    </source>
</evidence>
<dbReference type="Proteomes" id="UP000176198">
    <property type="component" value="Unassembled WGS sequence"/>
</dbReference>
<dbReference type="Gene3D" id="3.40.50.720">
    <property type="entry name" value="NAD(P)-binding Rossmann-like Domain"/>
    <property type="match status" value="1"/>
</dbReference>
<evidence type="ECO:0000313" key="3">
    <source>
        <dbReference type="EMBL" id="OGM02179.1"/>
    </source>
</evidence>
<dbReference type="PANTHER" id="PTHR43000">
    <property type="entry name" value="DTDP-D-GLUCOSE 4,6-DEHYDRATASE-RELATED"/>
    <property type="match status" value="1"/>
</dbReference>
<proteinExistence type="inferred from homology"/>